<protein>
    <recommendedName>
        <fullName evidence="3">Pullulanase</fullName>
    </recommendedName>
</protein>
<keyword evidence="2" id="KW-1185">Reference proteome</keyword>
<organism evidence="1 2">
    <name type="scientific">Cytobacillus purgationiresistens</name>
    <dbReference type="NCBI Taxonomy" id="863449"/>
    <lineage>
        <taxon>Bacteria</taxon>
        <taxon>Bacillati</taxon>
        <taxon>Bacillota</taxon>
        <taxon>Bacilli</taxon>
        <taxon>Bacillales</taxon>
        <taxon>Bacillaceae</taxon>
        <taxon>Cytobacillus</taxon>
    </lineage>
</organism>
<accession>A0ABU0APY0</accession>
<gene>
    <name evidence="1" type="ORF">J2S17_005275</name>
</gene>
<dbReference type="Proteomes" id="UP001238088">
    <property type="component" value="Unassembled WGS sequence"/>
</dbReference>
<sequence>MTNLLEEKIYLSDNHIYEVVNVDVLMLGDEAGSLTLLNTVTIKLETYTIWDGETFFYVCLPTGNPAKDEDELEIYNVEDFNINLFKEDIVCA</sequence>
<name>A0ABU0APY0_9BACI</name>
<comment type="caution">
    <text evidence="1">The sequence shown here is derived from an EMBL/GenBank/DDBJ whole genome shotgun (WGS) entry which is preliminary data.</text>
</comment>
<reference evidence="1 2" key="1">
    <citation type="submission" date="2023-07" db="EMBL/GenBank/DDBJ databases">
        <title>Genomic Encyclopedia of Type Strains, Phase IV (KMG-IV): sequencing the most valuable type-strain genomes for metagenomic binning, comparative biology and taxonomic classification.</title>
        <authorList>
            <person name="Goeker M."/>
        </authorList>
    </citation>
    <scope>NUCLEOTIDE SEQUENCE [LARGE SCALE GENOMIC DNA]</scope>
    <source>
        <strain evidence="1 2">DSM 23494</strain>
    </source>
</reference>
<dbReference type="RefSeq" id="WP_307479346.1">
    <property type="nucleotide sequence ID" value="NZ_JAUSUB010000038.1"/>
</dbReference>
<evidence type="ECO:0000313" key="2">
    <source>
        <dbReference type="Proteomes" id="UP001238088"/>
    </source>
</evidence>
<evidence type="ECO:0000313" key="1">
    <source>
        <dbReference type="EMBL" id="MDQ0273343.1"/>
    </source>
</evidence>
<evidence type="ECO:0008006" key="3">
    <source>
        <dbReference type="Google" id="ProtNLM"/>
    </source>
</evidence>
<dbReference type="EMBL" id="JAUSUB010000038">
    <property type="protein sequence ID" value="MDQ0273343.1"/>
    <property type="molecule type" value="Genomic_DNA"/>
</dbReference>
<proteinExistence type="predicted"/>